<sequence>MANFGKHSMSKNMSEHDAITPVAFQELFLVWNRKIYHYALSKTASTYIAEETVQRVFIKLWNNLYHKKLDIKIETQLFCIAKSVLLDIVKEERRRRTHTLESDLPISYDHTPLEVYRVKELEQHLEHVINRMPKARRTIFRMSRFENLSYKEIAQQLSISPKTVENHISLALQTLRRAFYHFLTLLIIIFIFF</sequence>
<dbReference type="Proteomes" id="UP000190150">
    <property type="component" value="Unassembled WGS sequence"/>
</dbReference>
<dbReference type="Gene3D" id="1.10.1740.10">
    <property type="match status" value="1"/>
</dbReference>
<feature type="domain" description="RNA polymerase sigma factor 70 region 4 type 2" evidence="5">
    <location>
        <begin position="125"/>
        <end position="175"/>
    </location>
</feature>
<protein>
    <submittedName>
        <fullName evidence="6">RNA polymerase sigma-70 factor, ECF subfamily</fullName>
    </submittedName>
</protein>
<evidence type="ECO:0000256" key="3">
    <source>
        <dbReference type="ARBA" id="ARBA00023082"/>
    </source>
</evidence>
<comment type="similarity">
    <text evidence="1">Belongs to the sigma-70 factor family. ECF subfamily.</text>
</comment>
<keyword evidence="3" id="KW-0731">Sigma factor</keyword>
<evidence type="ECO:0000256" key="2">
    <source>
        <dbReference type="ARBA" id="ARBA00023015"/>
    </source>
</evidence>
<dbReference type="InterPro" id="IPR039425">
    <property type="entry name" value="RNA_pol_sigma-70-like"/>
</dbReference>
<dbReference type="CDD" id="cd06171">
    <property type="entry name" value="Sigma70_r4"/>
    <property type="match status" value="1"/>
</dbReference>
<dbReference type="InterPro" id="IPR013249">
    <property type="entry name" value="RNA_pol_sigma70_r4_t2"/>
</dbReference>
<evidence type="ECO:0000313" key="6">
    <source>
        <dbReference type="EMBL" id="SKB97158.1"/>
    </source>
</evidence>
<dbReference type="InterPro" id="IPR013324">
    <property type="entry name" value="RNA_pol_sigma_r3/r4-like"/>
</dbReference>
<name>A0A1T5FM33_9SPHI</name>
<keyword evidence="7" id="KW-1185">Reference proteome</keyword>
<organism evidence="6 7">
    <name type="scientific">Sphingobacterium nematocida</name>
    <dbReference type="NCBI Taxonomy" id="1513896"/>
    <lineage>
        <taxon>Bacteria</taxon>
        <taxon>Pseudomonadati</taxon>
        <taxon>Bacteroidota</taxon>
        <taxon>Sphingobacteriia</taxon>
        <taxon>Sphingobacteriales</taxon>
        <taxon>Sphingobacteriaceae</taxon>
        <taxon>Sphingobacterium</taxon>
    </lineage>
</organism>
<dbReference type="Pfam" id="PF08281">
    <property type="entry name" value="Sigma70_r4_2"/>
    <property type="match status" value="1"/>
</dbReference>
<dbReference type="NCBIfam" id="TIGR02937">
    <property type="entry name" value="sigma70-ECF"/>
    <property type="match status" value="1"/>
</dbReference>
<dbReference type="SUPFAM" id="SSF88659">
    <property type="entry name" value="Sigma3 and sigma4 domains of RNA polymerase sigma factors"/>
    <property type="match status" value="1"/>
</dbReference>
<evidence type="ECO:0000313" key="7">
    <source>
        <dbReference type="Proteomes" id="UP000190150"/>
    </source>
</evidence>
<dbReference type="GO" id="GO:0016987">
    <property type="term" value="F:sigma factor activity"/>
    <property type="evidence" value="ECO:0007669"/>
    <property type="project" value="UniProtKB-KW"/>
</dbReference>
<dbReference type="AlphaFoldDB" id="A0A1T5FM33"/>
<evidence type="ECO:0000259" key="5">
    <source>
        <dbReference type="Pfam" id="PF08281"/>
    </source>
</evidence>
<dbReference type="PANTHER" id="PTHR43133">
    <property type="entry name" value="RNA POLYMERASE ECF-TYPE SIGMA FACTO"/>
    <property type="match status" value="1"/>
</dbReference>
<dbReference type="GO" id="GO:0006352">
    <property type="term" value="P:DNA-templated transcription initiation"/>
    <property type="evidence" value="ECO:0007669"/>
    <property type="project" value="InterPro"/>
</dbReference>
<accession>A0A1T5FM33</accession>
<dbReference type="SUPFAM" id="SSF88946">
    <property type="entry name" value="Sigma2 domain of RNA polymerase sigma factors"/>
    <property type="match status" value="1"/>
</dbReference>
<dbReference type="InterPro" id="IPR014284">
    <property type="entry name" value="RNA_pol_sigma-70_dom"/>
</dbReference>
<proteinExistence type="inferred from homology"/>
<dbReference type="InterPro" id="IPR013325">
    <property type="entry name" value="RNA_pol_sigma_r2"/>
</dbReference>
<dbReference type="GO" id="GO:0003677">
    <property type="term" value="F:DNA binding"/>
    <property type="evidence" value="ECO:0007669"/>
    <property type="project" value="InterPro"/>
</dbReference>
<dbReference type="Gene3D" id="1.10.10.10">
    <property type="entry name" value="Winged helix-like DNA-binding domain superfamily/Winged helix DNA-binding domain"/>
    <property type="match status" value="1"/>
</dbReference>
<evidence type="ECO:0000256" key="4">
    <source>
        <dbReference type="ARBA" id="ARBA00023163"/>
    </source>
</evidence>
<dbReference type="InterPro" id="IPR036388">
    <property type="entry name" value="WH-like_DNA-bd_sf"/>
</dbReference>
<dbReference type="EMBL" id="FUZF01000017">
    <property type="protein sequence ID" value="SKB97158.1"/>
    <property type="molecule type" value="Genomic_DNA"/>
</dbReference>
<evidence type="ECO:0000256" key="1">
    <source>
        <dbReference type="ARBA" id="ARBA00010641"/>
    </source>
</evidence>
<gene>
    <name evidence="6" type="ORF">SAMN05660841_03366</name>
</gene>
<keyword evidence="4" id="KW-0804">Transcription</keyword>
<reference evidence="7" key="1">
    <citation type="submission" date="2017-02" db="EMBL/GenBank/DDBJ databases">
        <authorList>
            <person name="Varghese N."/>
            <person name="Submissions S."/>
        </authorList>
    </citation>
    <scope>NUCLEOTIDE SEQUENCE [LARGE SCALE GENOMIC DNA]</scope>
    <source>
        <strain evidence="7">DSM 24091</strain>
    </source>
</reference>
<dbReference type="STRING" id="1513896.SAMN05660841_03366"/>
<keyword evidence="2" id="KW-0805">Transcription regulation</keyword>
<dbReference type="PANTHER" id="PTHR43133:SF46">
    <property type="entry name" value="RNA POLYMERASE SIGMA-70 FACTOR ECF SUBFAMILY"/>
    <property type="match status" value="1"/>
</dbReference>